<protein>
    <submittedName>
        <fullName evidence="1">Uncharacterized protein</fullName>
    </submittedName>
</protein>
<organism evidence="1 2">
    <name type="scientific">Streptomyces sindenensis</name>
    <dbReference type="NCBI Taxonomy" id="67363"/>
    <lineage>
        <taxon>Bacteria</taxon>
        <taxon>Bacillati</taxon>
        <taxon>Actinomycetota</taxon>
        <taxon>Actinomycetes</taxon>
        <taxon>Kitasatosporales</taxon>
        <taxon>Streptomycetaceae</taxon>
        <taxon>Streptomyces</taxon>
    </lineage>
</organism>
<sequence>MMTDEYRGWDSETRFQRLLDELLPLDMGTWRLPEVRAVLDDTLGWQVRPVTPGGSPPDLARGSRPEVAWELGWHPKGPRQGVGVLTVAAEDPEQVLALEINLSYGIAYDDDHAHECHFAQTARAVTAYALGGPPTRLAGPGRRAVWHRPGTSVAVMVDEGCVVLQLLCTDQGAEFRPGRPDLWRGSAGADLLAPEPSKPVRGWGDAQARLSSALQSLCAEVQDFPGGFTLLLSSAGAPSRFVRAAASHEADVLRLETPADVPGLPDPERLGRLGWHRGDTLWRRMVPGALTRKDPVLGAAADLVEAVRTLEVDLFDLVHSGEVSVPTGARHLELPQLGVPRAAPDEAEPTGA</sequence>
<accession>A0ABW6EAD4</accession>
<name>A0ABW6EAD4_9ACTN</name>
<proteinExistence type="predicted"/>
<comment type="caution">
    <text evidence="1">The sequence shown here is derived from an EMBL/GenBank/DDBJ whole genome shotgun (WGS) entry which is preliminary data.</text>
</comment>
<keyword evidence="2" id="KW-1185">Reference proteome</keyword>
<dbReference type="Proteomes" id="UP001598251">
    <property type="component" value="Unassembled WGS sequence"/>
</dbReference>
<evidence type="ECO:0000313" key="2">
    <source>
        <dbReference type="Proteomes" id="UP001598251"/>
    </source>
</evidence>
<gene>
    <name evidence="1" type="ORF">ACFWSS_00055</name>
</gene>
<dbReference type="EMBL" id="JBHXOF010000001">
    <property type="protein sequence ID" value="MFD4211285.1"/>
    <property type="molecule type" value="Genomic_DNA"/>
</dbReference>
<reference evidence="1 2" key="1">
    <citation type="submission" date="2024-09" db="EMBL/GenBank/DDBJ databases">
        <title>The Natural Products Discovery Center: Release of the First 8490 Sequenced Strains for Exploring Actinobacteria Biosynthetic Diversity.</title>
        <authorList>
            <person name="Kalkreuter E."/>
            <person name="Kautsar S.A."/>
            <person name="Yang D."/>
            <person name="Bader C.D."/>
            <person name="Teijaro C.N."/>
            <person name="Fluegel L."/>
            <person name="Davis C.M."/>
            <person name="Simpson J.R."/>
            <person name="Lauterbach L."/>
            <person name="Steele A.D."/>
            <person name="Gui C."/>
            <person name="Meng S."/>
            <person name="Li G."/>
            <person name="Viehrig K."/>
            <person name="Ye F."/>
            <person name="Su P."/>
            <person name="Kiefer A.F."/>
            <person name="Nichols A."/>
            <person name="Cepeda A.J."/>
            <person name="Yan W."/>
            <person name="Fan B."/>
            <person name="Jiang Y."/>
            <person name="Adhikari A."/>
            <person name="Zheng C.-J."/>
            <person name="Schuster L."/>
            <person name="Cowan T.M."/>
            <person name="Smanski M.J."/>
            <person name="Chevrette M.G."/>
            <person name="De Carvalho L.P.S."/>
            <person name="Shen B."/>
        </authorList>
    </citation>
    <scope>NUCLEOTIDE SEQUENCE [LARGE SCALE GENOMIC DNA]</scope>
    <source>
        <strain evidence="1 2">NPDC058546</strain>
    </source>
</reference>
<dbReference type="RefSeq" id="WP_382824508.1">
    <property type="nucleotide sequence ID" value="NZ_JBHXLY010000004.1"/>
</dbReference>
<evidence type="ECO:0000313" key="1">
    <source>
        <dbReference type="EMBL" id="MFD4211285.1"/>
    </source>
</evidence>